<protein>
    <submittedName>
        <fullName evidence="9">Trypsin-18</fullName>
    </submittedName>
</protein>
<dbReference type="SUPFAM" id="SSF50494">
    <property type="entry name" value="Trypsin-like serine proteases"/>
    <property type="match status" value="1"/>
</dbReference>
<dbReference type="Pfam" id="PF00089">
    <property type="entry name" value="Trypsin"/>
    <property type="match status" value="1"/>
</dbReference>
<keyword evidence="3 6" id="KW-0378">Hydrolase</keyword>
<dbReference type="OrthoDB" id="6607982at2759"/>
<keyword evidence="7" id="KW-1133">Transmembrane helix</keyword>
<dbReference type="InterPro" id="IPR033116">
    <property type="entry name" value="TRYPSIN_SER"/>
</dbReference>
<feature type="transmembrane region" description="Helical" evidence="7">
    <location>
        <begin position="12"/>
        <end position="32"/>
    </location>
</feature>
<evidence type="ECO:0000259" key="8">
    <source>
        <dbReference type="PROSITE" id="PS50240"/>
    </source>
</evidence>
<keyword evidence="5" id="KW-1015">Disulfide bond</keyword>
<evidence type="ECO:0000256" key="7">
    <source>
        <dbReference type="SAM" id="Phobius"/>
    </source>
</evidence>
<evidence type="ECO:0000256" key="2">
    <source>
        <dbReference type="ARBA" id="ARBA00022670"/>
    </source>
</evidence>
<dbReference type="InterPro" id="IPR018114">
    <property type="entry name" value="TRYPSIN_HIS"/>
</dbReference>
<dbReference type="InterPro" id="IPR001254">
    <property type="entry name" value="Trypsin_dom"/>
</dbReference>
<dbReference type="InterPro" id="IPR001314">
    <property type="entry name" value="Peptidase_S1A"/>
</dbReference>
<evidence type="ECO:0000256" key="4">
    <source>
        <dbReference type="ARBA" id="ARBA00022825"/>
    </source>
</evidence>
<keyword evidence="7" id="KW-0472">Membrane</keyword>
<sequence length="292" mass="32403">MESHIWRTTGKFSFATVILLLAICNSGLGFFISRPNNSSVELDAHHIQQFIVGGKKASDGEFKAQAALCKHKPDHLVLRCACTIVSVCHALTAGHCVWGFQETPEKFRILCGVTNVEEYDPNRDVFTVDKIYIHDNYENSLPPKNDIAMCRVREKFSDHSKLAPARLPTSRPRANQMGTACGWGLVSPDKKVISPDLMRVDMPVMDIYKCYGYYAPKVKVDTVGCVCGGYGQYGPSICNGDSGGPFYCNGEMIGVASWGHQKCKGYPSVFTSTYAHREFIERCMADVDDKAY</sequence>
<dbReference type="PROSITE" id="PS00135">
    <property type="entry name" value="TRYPSIN_SER"/>
    <property type="match status" value="1"/>
</dbReference>
<keyword evidence="2 6" id="KW-0645">Protease</keyword>
<evidence type="ECO:0000256" key="6">
    <source>
        <dbReference type="RuleBase" id="RU363034"/>
    </source>
</evidence>
<evidence type="ECO:0000256" key="5">
    <source>
        <dbReference type="ARBA" id="ARBA00023157"/>
    </source>
</evidence>
<dbReference type="InterPro" id="IPR009003">
    <property type="entry name" value="Peptidase_S1_PA"/>
</dbReference>
<proteinExistence type="evidence at transcript level"/>
<keyword evidence="7" id="KW-0812">Transmembrane</keyword>
<dbReference type="PRINTS" id="PR00722">
    <property type="entry name" value="CHYMOTRYPSIN"/>
</dbReference>
<dbReference type="AlphaFoldDB" id="A0A068F695"/>
<dbReference type="PANTHER" id="PTHR24276">
    <property type="entry name" value="POLYSERASE-RELATED"/>
    <property type="match status" value="1"/>
</dbReference>
<dbReference type="GO" id="GO:0006508">
    <property type="term" value="P:proteolysis"/>
    <property type="evidence" value="ECO:0007669"/>
    <property type="project" value="UniProtKB-KW"/>
</dbReference>
<name>A0A068F695_NILLU</name>
<feature type="domain" description="Peptidase S1" evidence="8">
    <location>
        <begin position="51"/>
        <end position="285"/>
    </location>
</feature>
<accession>A0A068F695</accession>
<reference evidence="9" key="2">
    <citation type="submission" date="2014-02" db="EMBL/GenBank/DDBJ databases">
        <authorList>
            <person name="Bao Y.-Y."/>
            <person name="Zhang C.-X."/>
        </authorList>
    </citation>
    <scope>NUCLEOTIDE SEQUENCE</scope>
</reference>
<evidence type="ECO:0000313" key="9">
    <source>
        <dbReference type="EMBL" id="AID60352.1"/>
    </source>
</evidence>
<comment type="similarity">
    <text evidence="1">Belongs to the peptidase S1 family.</text>
</comment>
<dbReference type="PROSITE" id="PS50240">
    <property type="entry name" value="TRYPSIN_DOM"/>
    <property type="match status" value="1"/>
</dbReference>
<dbReference type="PROSITE" id="PS00134">
    <property type="entry name" value="TRYPSIN_HIS"/>
    <property type="match status" value="1"/>
</dbReference>
<keyword evidence="4 6" id="KW-0720">Serine protease</keyword>
<organism evidence="9">
    <name type="scientific">Nilaparvata lugens</name>
    <name type="common">Brown planthopper</name>
    <dbReference type="NCBI Taxonomy" id="108931"/>
    <lineage>
        <taxon>Eukaryota</taxon>
        <taxon>Metazoa</taxon>
        <taxon>Ecdysozoa</taxon>
        <taxon>Arthropoda</taxon>
        <taxon>Hexapoda</taxon>
        <taxon>Insecta</taxon>
        <taxon>Pterygota</taxon>
        <taxon>Neoptera</taxon>
        <taxon>Paraneoptera</taxon>
        <taxon>Hemiptera</taxon>
        <taxon>Auchenorrhyncha</taxon>
        <taxon>Fulgoroidea</taxon>
        <taxon>Delphacidae</taxon>
        <taxon>Delphacinae</taxon>
        <taxon>Nilaparvata</taxon>
    </lineage>
</organism>
<dbReference type="InterPro" id="IPR043504">
    <property type="entry name" value="Peptidase_S1_PA_chymotrypsin"/>
</dbReference>
<dbReference type="Gene3D" id="2.40.10.10">
    <property type="entry name" value="Trypsin-like serine proteases"/>
    <property type="match status" value="1"/>
</dbReference>
<dbReference type="CDD" id="cd00190">
    <property type="entry name" value="Tryp_SPc"/>
    <property type="match status" value="1"/>
</dbReference>
<dbReference type="SMART" id="SM00020">
    <property type="entry name" value="Tryp_SPc"/>
    <property type="match status" value="1"/>
</dbReference>
<dbReference type="InterPro" id="IPR050430">
    <property type="entry name" value="Peptidase_S1"/>
</dbReference>
<dbReference type="GO" id="GO:0004252">
    <property type="term" value="F:serine-type endopeptidase activity"/>
    <property type="evidence" value="ECO:0007669"/>
    <property type="project" value="InterPro"/>
</dbReference>
<evidence type="ECO:0000256" key="3">
    <source>
        <dbReference type="ARBA" id="ARBA00022801"/>
    </source>
</evidence>
<evidence type="ECO:0000256" key="1">
    <source>
        <dbReference type="ARBA" id="ARBA00007664"/>
    </source>
</evidence>
<dbReference type="EMBL" id="KJ512129">
    <property type="protein sequence ID" value="AID60352.1"/>
    <property type="molecule type" value="mRNA"/>
</dbReference>
<reference evidence="9" key="1">
    <citation type="journal article" date="2014" name="BMC Genomics">
        <title>Genomic insights into the serine protease gene family and expression profile analysis in the planthopper, Nilaparvata lugens.</title>
        <authorList>
            <person name="Bao Y.Y."/>
            <person name="Qin X."/>
            <person name="Yu B."/>
            <person name="Chen L.B."/>
            <person name="Wang Z.C."/>
            <person name="Zhang C.X."/>
        </authorList>
    </citation>
    <scope>NUCLEOTIDE SEQUENCE</scope>
</reference>
<dbReference type="PANTHER" id="PTHR24276:SF96">
    <property type="entry name" value="PEPTIDASE S1 DOMAIN-CONTAINING PROTEIN"/>
    <property type="match status" value="1"/>
</dbReference>